<dbReference type="EMBL" id="QFOI01000805">
    <property type="protein sequence ID" value="PZP37644.1"/>
    <property type="molecule type" value="Genomic_DNA"/>
</dbReference>
<evidence type="ECO:0000313" key="2">
    <source>
        <dbReference type="EMBL" id="PZP37644.1"/>
    </source>
</evidence>
<dbReference type="Pfam" id="PF07944">
    <property type="entry name" value="Beta-AFase-like_GH127_cat"/>
    <property type="match status" value="1"/>
</dbReference>
<reference evidence="2 3" key="1">
    <citation type="submission" date="2017-11" db="EMBL/GenBank/DDBJ databases">
        <title>Infants hospitalized years apart are colonized by the same room-sourced microbial strains.</title>
        <authorList>
            <person name="Brooks B."/>
            <person name="Olm M.R."/>
            <person name="Firek B.A."/>
            <person name="Baker R."/>
            <person name="Thomas B.C."/>
            <person name="Morowitz M.J."/>
            <person name="Banfield J.F."/>
        </authorList>
    </citation>
    <scope>NUCLEOTIDE SEQUENCE [LARGE SCALE GENOMIC DNA]</scope>
    <source>
        <strain evidence="2">S2_009_000_R2_76</strain>
    </source>
</reference>
<name>A0A2W5E6C9_9SPHI</name>
<protein>
    <submittedName>
        <fullName evidence="2">Glycosyl hydrolase</fullName>
    </submittedName>
</protein>
<dbReference type="Proteomes" id="UP000249645">
    <property type="component" value="Unassembled WGS sequence"/>
</dbReference>
<dbReference type="GO" id="GO:0016787">
    <property type="term" value="F:hydrolase activity"/>
    <property type="evidence" value="ECO:0007669"/>
    <property type="project" value="UniProtKB-KW"/>
</dbReference>
<proteinExistence type="predicted"/>
<dbReference type="InterPro" id="IPR012878">
    <property type="entry name" value="Beta-AFase-like_GH127_cat"/>
</dbReference>
<keyword evidence="2" id="KW-0378">Hydrolase</keyword>
<evidence type="ECO:0000313" key="3">
    <source>
        <dbReference type="Proteomes" id="UP000249645"/>
    </source>
</evidence>
<sequence length="201" mass="22350">MKKILTLTVVLFTGSLFYGQAQIVQKVESFDIGNVRLLDSPFKHAEDLDLKYMLELNPDRLLAPFLREAGLPQKAESYTNWENTGLDGHIGGHYLSALSLMYAATGDFRIKERLDYMVGELKKCQDANGNGYIGGVPGGKAIWEEVANGKIDAGGFSLNGKGVPLYNIHKTYAGLRDAYLYAHNQEAKEMLIKMTDWAIKL</sequence>
<gene>
    <name evidence="2" type="ORF">DI598_21165</name>
</gene>
<dbReference type="PANTHER" id="PTHR31151">
    <property type="entry name" value="PROLINE-TRNA LIGASE (DUF1680)"/>
    <property type="match status" value="1"/>
</dbReference>
<organism evidence="2 3">
    <name type="scientific">Pseudopedobacter saltans</name>
    <dbReference type="NCBI Taxonomy" id="151895"/>
    <lineage>
        <taxon>Bacteria</taxon>
        <taxon>Pseudomonadati</taxon>
        <taxon>Bacteroidota</taxon>
        <taxon>Sphingobacteriia</taxon>
        <taxon>Sphingobacteriales</taxon>
        <taxon>Sphingobacteriaceae</taxon>
        <taxon>Pseudopedobacter</taxon>
    </lineage>
</organism>
<comment type="caution">
    <text evidence="2">The sequence shown here is derived from an EMBL/GenBank/DDBJ whole genome shotgun (WGS) entry which is preliminary data.</text>
</comment>
<evidence type="ECO:0000259" key="1">
    <source>
        <dbReference type="Pfam" id="PF07944"/>
    </source>
</evidence>
<accession>A0A2W5E6C9</accession>
<dbReference type="PANTHER" id="PTHR31151:SF0">
    <property type="entry name" value="PROLINE-TRNA LIGASE (DUF1680)"/>
    <property type="match status" value="1"/>
</dbReference>
<dbReference type="AlphaFoldDB" id="A0A2W5E6C9"/>
<feature type="domain" description="Non-reducing end beta-L-arabinofuranosidase-like GH127 catalytic" evidence="1">
    <location>
        <begin position="34"/>
        <end position="198"/>
    </location>
</feature>
<feature type="non-terminal residue" evidence="2">
    <location>
        <position position="201"/>
    </location>
</feature>